<feature type="chain" id="PRO_5012168904" description="Lipoprotein" evidence="1">
    <location>
        <begin position="23"/>
        <end position="246"/>
    </location>
</feature>
<reference evidence="3" key="1">
    <citation type="submission" date="2017-05" db="EMBL/GenBank/DDBJ databases">
        <authorList>
            <person name="Sung H."/>
        </authorList>
    </citation>
    <scope>NUCLEOTIDE SEQUENCE [LARGE SCALE GENOMIC DNA]</scope>
    <source>
        <strain evidence="3">AR23208</strain>
    </source>
</reference>
<evidence type="ECO:0008006" key="4">
    <source>
        <dbReference type="Google" id="ProtNLM"/>
    </source>
</evidence>
<dbReference type="RefSeq" id="WP_087457423.1">
    <property type="nucleotide sequence ID" value="NZ_CP021434.1"/>
</dbReference>
<evidence type="ECO:0000313" key="3">
    <source>
        <dbReference type="Proteomes" id="UP000195437"/>
    </source>
</evidence>
<dbReference type="PROSITE" id="PS51257">
    <property type="entry name" value="PROKAR_LIPOPROTEIN"/>
    <property type="match status" value="1"/>
</dbReference>
<dbReference type="OrthoDB" id="2381335at2"/>
<keyword evidence="3" id="KW-1185">Reference proteome</keyword>
<proteinExistence type="predicted"/>
<name>A0A1Y0INE0_9BACL</name>
<dbReference type="Proteomes" id="UP000195437">
    <property type="component" value="Chromosome"/>
</dbReference>
<protein>
    <recommendedName>
        <fullName evidence="4">Lipoprotein</fullName>
    </recommendedName>
</protein>
<evidence type="ECO:0000313" key="2">
    <source>
        <dbReference type="EMBL" id="ARU62058.1"/>
    </source>
</evidence>
<organism evidence="2 3">
    <name type="scientific">Tumebacillus avium</name>
    <dbReference type="NCBI Taxonomy" id="1903704"/>
    <lineage>
        <taxon>Bacteria</taxon>
        <taxon>Bacillati</taxon>
        <taxon>Bacillota</taxon>
        <taxon>Bacilli</taxon>
        <taxon>Bacillales</taxon>
        <taxon>Alicyclobacillaceae</taxon>
        <taxon>Tumebacillus</taxon>
    </lineage>
</organism>
<dbReference type="KEGG" id="tum:CBW65_14365"/>
<dbReference type="AlphaFoldDB" id="A0A1Y0INE0"/>
<keyword evidence="1" id="KW-0732">Signal</keyword>
<sequence length="246" mass="27578">MKKALLLLATTALMLTGCIEQANPEVVKPLIEQHLPEQVDLQSLQIKEKNLEVSLSKGALSLSPGSEGQFIKKFHDELLRTFGNDQITSVTYRVEGKTARTINGLSCKRDNGCWQPFLDQPLDNPLLIDRYGSPETIDDLIEQSDTIVAANYADETYRVTDLFKGDPALLHQSFKIPEDIYRDFATNGRYLLFLHSFPSGNYAITGVWSGKFKLEGRPKGYGDDPVRAVVEAMTDQELIELIKKKT</sequence>
<accession>A0A1Y0INE0</accession>
<dbReference type="EMBL" id="CP021434">
    <property type="protein sequence ID" value="ARU62058.1"/>
    <property type="molecule type" value="Genomic_DNA"/>
</dbReference>
<feature type="signal peptide" evidence="1">
    <location>
        <begin position="1"/>
        <end position="22"/>
    </location>
</feature>
<gene>
    <name evidence="2" type="ORF">CBW65_14365</name>
</gene>
<evidence type="ECO:0000256" key="1">
    <source>
        <dbReference type="SAM" id="SignalP"/>
    </source>
</evidence>